<dbReference type="GO" id="GO:0003677">
    <property type="term" value="F:DNA binding"/>
    <property type="evidence" value="ECO:0007669"/>
    <property type="project" value="InterPro"/>
</dbReference>
<evidence type="ECO:0000256" key="1">
    <source>
        <dbReference type="ARBA" id="ARBA00010641"/>
    </source>
</evidence>
<dbReference type="Proteomes" id="UP000464178">
    <property type="component" value="Chromosome"/>
</dbReference>
<proteinExistence type="inferred from homology"/>
<evidence type="ECO:0000256" key="4">
    <source>
        <dbReference type="ARBA" id="ARBA00023163"/>
    </source>
</evidence>
<feature type="region of interest" description="Disordered" evidence="5">
    <location>
        <begin position="294"/>
        <end position="322"/>
    </location>
</feature>
<reference evidence="8 9" key="1">
    <citation type="submission" date="2019-05" db="EMBL/GenBank/DDBJ databases">
        <authorList>
            <consortium name="Science for Life Laboratories"/>
        </authorList>
    </citation>
    <scope>NUCLEOTIDE SEQUENCE [LARGE SCALE GENOMIC DNA]</scope>
    <source>
        <strain evidence="8">Soil9</strain>
    </source>
</reference>
<dbReference type="InterPro" id="IPR013325">
    <property type="entry name" value="RNA_pol_sigma_r2"/>
</dbReference>
<dbReference type="GO" id="GO:0016987">
    <property type="term" value="F:sigma factor activity"/>
    <property type="evidence" value="ECO:0007669"/>
    <property type="project" value="UniProtKB-KW"/>
</dbReference>
<dbReference type="Pfam" id="PF04542">
    <property type="entry name" value="Sigma70_r2"/>
    <property type="match status" value="1"/>
</dbReference>
<dbReference type="GO" id="GO:0006352">
    <property type="term" value="P:DNA-templated transcription initiation"/>
    <property type="evidence" value="ECO:0007669"/>
    <property type="project" value="InterPro"/>
</dbReference>
<comment type="similarity">
    <text evidence="1">Belongs to the sigma-70 factor family. ECF subfamily.</text>
</comment>
<dbReference type="NCBIfam" id="TIGR02937">
    <property type="entry name" value="sigma70-ECF"/>
    <property type="match status" value="1"/>
</dbReference>
<protein>
    <recommendedName>
        <fullName evidence="10">ECF RNA polymerase sigma factor SigE</fullName>
    </recommendedName>
</protein>
<organism evidence="8 9">
    <name type="scientific">Gemmata massiliana</name>
    <dbReference type="NCBI Taxonomy" id="1210884"/>
    <lineage>
        <taxon>Bacteria</taxon>
        <taxon>Pseudomonadati</taxon>
        <taxon>Planctomycetota</taxon>
        <taxon>Planctomycetia</taxon>
        <taxon>Gemmatales</taxon>
        <taxon>Gemmataceae</taxon>
        <taxon>Gemmata</taxon>
    </lineage>
</organism>
<name>A0A6P2D123_9BACT</name>
<dbReference type="SUPFAM" id="SSF88946">
    <property type="entry name" value="Sigma2 domain of RNA polymerase sigma factors"/>
    <property type="match status" value="1"/>
</dbReference>
<evidence type="ECO:0000256" key="2">
    <source>
        <dbReference type="ARBA" id="ARBA00023015"/>
    </source>
</evidence>
<dbReference type="KEGG" id="gms:SOIL9_28850"/>
<dbReference type="Gene3D" id="3.55.50.30">
    <property type="match status" value="1"/>
</dbReference>
<evidence type="ECO:0000313" key="9">
    <source>
        <dbReference type="Proteomes" id="UP000464178"/>
    </source>
</evidence>
<evidence type="ECO:0000256" key="5">
    <source>
        <dbReference type="SAM" id="MobiDB-lite"/>
    </source>
</evidence>
<sequence>MAASSRGLFGFVARLRPALSADSDADLLERFVRTADQTAFASLVQRHGAMVLSVCRRRLGSESDAEDAFQAVFLALATSAATIRRRESLSGWLYRVAYQIALKAAGRRARHPVAALPTSEVPMPDSQPPSWETDELKAVIDAEVAGLPDKLRAVIVLCLVEGRTNVEAAAALAVPTGTVDSRLNAARKTLQAKLTRRGVAVGAGVVLEQLLGGPVEAAGPRLTELFASTISAVLTEAAGPGGGAVSPAVIELARGVTVMTTNLRVFATLGLVLGLLGSAGAGFYLTAADPDAPKTKSANQPLAPEVTAAQPPVAKSATLESKVDPNSRGEAALLKLVGAGLAPDGVTVAEILKKIEDETDLIVRVDVDAFRRIGLFGDDAGEEIDASLKTIYETKVHLPRRVEKMPMRDVLADSLAQTRFGSKCTYRVRGDQLVIVPAYVPAFRPGVNPLDHAEDDSAVLTEKMISEHIYGGVVSVSADRKPLSDILADLRKQTGANIVLDPRCESQRPKLPSLTINLNDARLYDALRVITDMAELKMVYAGNIYYITTVENAKTFQPPLSRQPILQTPPFTPPLNPQPNAGGAGGMPMR</sequence>
<dbReference type="InterPro" id="IPR013324">
    <property type="entry name" value="RNA_pol_sigma_r3/r4-like"/>
</dbReference>
<dbReference type="Pfam" id="PF08281">
    <property type="entry name" value="Sigma70_r4_2"/>
    <property type="match status" value="1"/>
</dbReference>
<feature type="domain" description="RNA polymerase sigma factor 70 region 4 type 2" evidence="7">
    <location>
        <begin position="140"/>
        <end position="190"/>
    </location>
</feature>
<feature type="domain" description="RNA polymerase sigma-70 region 2" evidence="6">
    <location>
        <begin position="43"/>
        <end position="110"/>
    </location>
</feature>
<keyword evidence="2" id="KW-0805">Transcription regulation</keyword>
<dbReference type="InterPro" id="IPR036388">
    <property type="entry name" value="WH-like_DNA-bd_sf"/>
</dbReference>
<dbReference type="InterPro" id="IPR013249">
    <property type="entry name" value="RNA_pol_sigma70_r4_t2"/>
</dbReference>
<evidence type="ECO:0000313" key="8">
    <source>
        <dbReference type="EMBL" id="VTR94829.1"/>
    </source>
</evidence>
<evidence type="ECO:0000256" key="3">
    <source>
        <dbReference type="ARBA" id="ARBA00023082"/>
    </source>
</evidence>
<evidence type="ECO:0000259" key="7">
    <source>
        <dbReference type="Pfam" id="PF08281"/>
    </source>
</evidence>
<keyword evidence="3" id="KW-0731">Sigma factor</keyword>
<keyword evidence="4" id="KW-0804">Transcription</keyword>
<dbReference type="InterPro" id="IPR014284">
    <property type="entry name" value="RNA_pol_sigma-70_dom"/>
</dbReference>
<dbReference type="EMBL" id="LR593886">
    <property type="protein sequence ID" value="VTR94829.1"/>
    <property type="molecule type" value="Genomic_DNA"/>
</dbReference>
<dbReference type="AlphaFoldDB" id="A0A6P2D123"/>
<accession>A0A6P2D123</accession>
<dbReference type="PANTHER" id="PTHR43133">
    <property type="entry name" value="RNA POLYMERASE ECF-TYPE SIGMA FACTO"/>
    <property type="match status" value="1"/>
</dbReference>
<evidence type="ECO:0000259" key="6">
    <source>
        <dbReference type="Pfam" id="PF04542"/>
    </source>
</evidence>
<dbReference type="Gene3D" id="1.10.10.10">
    <property type="entry name" value="Winged helix-like DNA-binding domain superfamily/Winged helix DNA-binding domain"/>
    <property type="match status" value="1"/>
</dbReference>
<keyword evidence="9" id="KW-1185">Reference proteome</keyword>
<dbReference type="InterPro" id="IPR039425">
    <property type="entry name" value="RNA_pol_sigma-70-like"/>
</dbReference>
<dbReference type="Gene3D" id="1.10.1740.10">
    <property type="match status" value="1"/>
</dbReference>
<gene>
    <name evidence="8" type="ORF">SOIL9_28850</name>
</gene>
<dbReference type="RefSeq" id="WP_162669321.1">
    <property type="nucleotide sequence ID" value="NZ_LR593886.1"/>
</dbReference>
<dbReference type="PANTHER" id="PTHR43133:SF51">
    <property type="entry name" value="RNA POLYMERASE SIGMA FACTOR"/>
    <property type="match status" value="1"/>
</dbReference>
<feature type="region of interest" description="Disordered" evidence="5">
    <location>
        <begin position="566"/>
        <end position="590"/>
    </location>
</feature>
<dbReference type="InterPro" id="IPR007627">
    <property type="entry name" value="RNA_pol_sigma70_r2"/>
</dbReference>
<evidence type="ECO:0008006" key="10">
    <source>
        <dbReference type="Google" id="ProtNLM"/>
    </source>
</evidence>
<dbReference type="SUPFAM" id="SSF88659">
    <property type="entry name" value="Sigma3 and sigma4 domains of RNA polymerase sigma factors"/>
    <property type="match status" value="1"/>
</dbReference>